<evidence type="ECO:0000256" key="7">
    <source>
        <dbReference type="ARBA" id="ARBA00031732"/>
    </source>
</evidence>
<reference evidence="10 11" key="1">
    <citation type="submission" date="2022-05" db="EMBL/GenBank/DDBJ databases">
        <authorList>
            <consortium name="Genoscope - CEA"/>
            <person name="William W."/>
        </authorList>
    </citation>
    <scope>NUCLEOTIDE SEQUENCE [LARGE SCALE GENOMIC DNA]</scope>
</reference>
<dbReference type="EMBL" id="CALNXI010002257">
    <property type="protein sequence ID" value="CAH3185444.1"/>
    <property type="molecule type" value="Genomic_DNA"/>
</dbReference>
<dbReference type="InterPro" id="IPR032963">
    <property type="entry name" value="Gclm"/>
</dbReference>
<comment type="subunit">
    <text evidence="3">Heterodimer of a catalytic heavy chain and a regulatory light chain.</text>
</comment>
<comment type="caution">
    <text evidence="10">The sequence shown here is derived from an EMBL/GenBank/DDBJ whole genome shotgun (WGS) entry which is preliminary data.</text>
</comment>
<sequence>MANEPMENGVSINDGLNERCSTEKALKFAKKLYIHGGNISNWNRIKRKTTPSSSDELSESIGTTLSSLVPGNNNEEEFIPKKALRCVNQKFVEKIERGEREHLKISVKVFAIELKPAIIQDALFRAMCELGVESVETLFLALPEMSGEDAFEVLKGFWEEMEFLSDSGYIKDLGVCDLDKPTLEKLYQWARIKPEINQVNLASCCVMPKDLVAFSEKHDIQLLTHADPKDILTKESLEGALTESCKDVDVQGWRPVWALRYSVLVKCRGVIKNKGYVKLLRNSIN</sequence>
<evidence type="ECO:0000256" key="3">
    <source>
        <dbReference type="ARBA" id="ARBA00011532"/>
    </source>
</evidence>
<evidence type="ECO:0000256" key="4">
    <source>
        <dbReference type="ARBA" id="ARBA00022684"/>
    </source>
</evidence>
<protein>
    <recommendedName>
        <fullName evidence="7">GCS light chain</fullName>
    </recommendedName>
    <alternativeName>
        <fullName evidence="5">Gamma-ECS regulatory subunit</fullName>
    </alternativeName>
    <alternativeName>
        <fullName evidence="8">Gamma-glutamylcysteine synthetase regulatory subunit</fullName>
    </alternativeName>
    <alternativeName>
        <fullName evidence="6">Glutamate--cysteine ligase modifier subunit</fullName>
    </alternativeName>
</protein>
<keyword evidence="11" id="KW-1185">Reference proteome</keyword>
<organism evidence="10 11">
    <name type="scientific">Porites evermanni</name>
    <dbReference type="NCBI Taxonomy" id="104178"/>
    <lineage>
        <taxon>Eukaryota</taxon>
        <taxon>Metazoa</taxon>
        <taxon>Cnidaria</taxon>
        <taxon>Anthozoa</taxon>
        <taxon>Hexacorallia</taxon>
        <taxon>Scleractinia</taxon>
        <taxon>Fungiina</taxon>
        <taxon>Poritidae</taxon>
        <taxon>Porites</taxon>
    </lineage>
</organism>
<name>A0ABN8S3L5_9CNID</name>
<evidence type="ECO:0000256" key="2">
    <source>
        <dbReference type="ARBA" id="ARBA00008612"/>
    </source>
</evidence>
<comment type="similarity">
    <text evidence="2">Belongs to the aldo/keto reductase family. Glutamate--cysteine ligase light chain subfamily.</text>
</comment>
<evidence type="ECO:0000259" key="9">
    <source>
        <dbReference type="Pfam" id="PF00248"/>
    </source>
</evidence>
<dbReference type="PANTHER" id="PTHR13295:SF4">
    <property type="entry name" value="GLUTAMATE--CYSTEINE LIGASE REGULATORY SUBUNIT"/>
    <property type="match status" value="1"/>
</dbReference>
<dbReference type="PANTHER" id="PTHR13295">
    <property type="entry name" value="GLUTAMATE CYSTEINE LIGASE REGULATORY SUBUNIT"/>
    <property type="match status" value="1"/>
</dbReference>
<dbReference type="Gene3D" id="3.20.20.100">
    <property type="entry name" value="NADP-dependent oxidoreductase domain"/>
    <property type="match status" value="1"/>
</dbReference>
<feature type="domain" description="NADP-dependent oxidoreductase" evidence="9">
    <location>
        <begin position="90"/>
        <end position="224"/>
    </location>
</feature>
<evidence type="ECO:0000256" key="6">
    <source>
        <dbReference type="ARBA" id="ARBA00031154"/>
    </source>
</evidence>
<dbReference type="InterPro" id="IPR023210">
    <property type="entry name" value="NADP_OxRdtase_dom"/>
</dbReference>
<evidence type="ECO:0000313" key="11">
    <source>
        <dbReference type="Proteomes" id="UP001159427"/>
    </source>
</evidence>
<comment type="pathway">
    <text evidence="1">Sulfur metabolism; glutathione biosynthesis; glutathione from L-cysteine and L-glutamate: step 1/2.</text>
</comment>
<evidence type="ECO:0000256" key="8">
    <source>
        <dbReference type="ARBA" id="ARBA00032926"/>
    </source>
</evidence>
<evidence type="ECO:0000256" key="1">
    <source>
        <dbReference type="ARBA" id="ARBA00005006"/>
    </source>
</evidence>
<dbReference type="Pfam" id="PF00248">
    <property type="entry name" value="Aldo_ket_red"/>
    <property type="match status" value="1"/>
</dbReference>
<dbReference type="InterPro" id="IPR036812">
    <property type="entry name" value="NAD(P)_OxRdtase_dom_sf"/>
</dbReference>
<accession>A0ABN8S3L5</accession>
<keyword evidence="4" id="KW-0317">Glutathione biosynthesis</keyword>
<dbReference type="Proteomes" id="UP001159427">
    <property type="component" value="Unassembled WGS sequence"/>
</dbReference>
<dbReference type="SUPFAM" id="SSF51430">
    <property type="entry name" value="NAD(P)-linked oxidoreductase"/>
    <property type="match status" value="1"/>
</dbReference>
<proteinExistence type="inferred from homology"/>
<gene>
    <name evidence="10" type="ORF">PEVE_00016114</name>
</gene>
<evidence type="ECO:0000313" key="10">
    <source>
        <dbReference type="EMBL" id="CAH3185444.1"/>
    </source>
</evidence>
<evidence type="ECO:0000256" key="5">
    <source>
        <dbReference type="ARBA" id="ARBA00030406"/>
    </source>
</evidence>